<accession>A0ABT7PSC2</accession>
<sequence length="380" mass="41162">MDDCSACDSMGTACDSMGCTMPRNRIRAPFAHLNYRIHADYLLWSLGGFDLPALVTTSPVGTSAANAGILNRSGTSVLFGDENVGDDMRSGLRLTLQWDDRCETEGFDLSFLGIFEDNETFQDSRAVLARPVFDTGTGTESALLVAHPDFLSGSVRANVESSLYAFDVMRRQRICSAVCDNMDLSFGYRHGRLDEALQLSQQSTFTQAQGPIVAGTARSLADSFETDNRFNGAQFGLRYQSRYANGVYLSANAKLAFGVNQAEARIDGQTTTTVPGIGSSTTTGGLLAQSTNIGSYDQSDFSVIPEFGITLSTYLDRNLQIGVGYNLLIWTNAIQIEDAIDRTVSQFPPELPSGTLNPAFEFDSGTFIAHGLNFNAVFAF</sequence>
<comment type="caution">
    <text evidence="1">The sequence shown here is derived from an EMBL/GenBank/DDBJ whole genome shotgun (WGS) entry which is preliminary data.</text>
</comment>
<reference evidence="1 2" key="1">
    <citation type="submission" date="2023-06" db="EMBL/GenBank/DDBJ databases">
        <title>Roseiconus lacunae JC819 isolated from Gulf of Mannar region, Tamil Nadu.</title>
        <authorList>
            <person name="Pk S."/>
            <person name="Ch S."/>
            <person name="Ch V.R."/>
        </authorList>
    </citation>
    <scope>NUCLEOTIDE SEQUENCE [LARGE SCALE GENOMIC DNA]</scope>
    <source>
        <strain evidence="1 2">JC819</strain>
    </source>
</reference>
<dbReference type="Pfam" id="PF07585">
    <property type="entry name" value="BBP7"/>
    <property type="match status" value="1"/>
</dbReference>
<name>A0ABT7PSC2_9BACT</name>
<protein>
    <submittedName>
        <fullName evidence="1">BBP7 family outer membrane beta-barrel protein</fullName>
    </submittedName>
</protein>
<dbReference type="Proteomes" id="UP001239462">
    <property type="component" value="Unassembled WGS sequence"/>
</dbReference>
<evidence type="ECO:0000313" key="1">
    <source>
        <dbReference type="EMBL" id="MDM4019174.1"/>
    </source>
</evidence>
<dbReference type="RefSeq" id="WP_289167238.1">
    <property type="nucleotide sequence ID" value="NZ_JASZZN010000032.1"/>
</dbReference>
<evidence type="ECO:0000313" key="2">
    <source>
        <dbReference type="Proteomes" id="UP001239462"/>
    </source>
</evidence>
<dbReference type="InterPro" id="IPR011446">
    <property type="entry name" value="BBP7"/>
</dbReference>
<organism evidence="1 2">
    <name type="scientific">Roseiconus lacunae</name>
    <dbReference type="NCBI Taxonomy" id="2605694"/>
    <lineage>
        <taxon>Bacteria</taxon>
        <taxon>Pseudomonadati</taxon>
        <taxon>Planctomycetota</taxon>
        <taxon>Planctomycetia</taxon>
        <taxon>Pirellulales</taxon>
        <taxon>Pirellulaceae</taxon>
        <taxon>Roseiconus</taxon>
    </lineage>
</organism>
<gene>
    <name evidence="1" type="ORF">QTN89_27210</name>
</gene>
<keyword evidence="2" id="KW-1185">Reference proteome</keyword>
<dbReference type="EMBL" id="JASZZN010000032">
    <property type="protein sequence ID" value="MDM4019174.1"/>
    <property type="molecule type" value="Genomic_DNA"/>
</dbReference>
<proteinExistence type="predicted"/>